<comment type="caution">
    <text evidence="8">The sequence shown here is derived from an EMBL/GenBank/DDBJ whole genome shotgun (WGS) entry which is preliminary data.</text>
</comment>
<evidence type="ECO:0000256" key="3">
    <source>
        <dbReference type="ARBA" id="ARBA00022692"/>
    </source>
</evidence>
<feature type="binding site" evidence="6">
    <location>
        <position position="144"/>
    </location>
    <ligand>
        <name>Zn(2+)</name>
        <dbReference type="ChEBI" id="CHEBI:29105"/>
    </ligand>
</feature>
<feature type="transmembrane region" description="Helical" evidence="7">
    <location>
        <begin position="275"/>
        <end position="295"/>
    </location>
</feature>
<keyword evidence="6" id="KW-0862">Zinc</keyword>
<dbReference type="AlphaFoldDB" id="A0AAW0QCE0"/>
<feature type="binding site" evidence="6">
    <location>
        <position position="317"/>
    </location>
    <ligand>
        <name>Zn(2+)</name>
        <dbReference type="ChEBI" id="CHEBI:29105"/>
    </ligand>
</feature>
<dbReference type="GO" id="GO:0046872">
    <property type="term" value="F:metal ion binding"/>
    <property type="evidence" value="ECO:0007669"/>
    <property type="project" value="UniProtKB-KW"/>
</dbReference>
<name>A0AAW0QCE0_9PEZI</name>
<protein>
    <recommendedName>
        <fullName evidence="10">Hemolysin III</fullName>
    </recommendedName>
</protein>
<dbReference type="PANTHER" id="PTHR20855:SF52">
    <property type="entry name" value="ADIPONECTIN RECEPTOR PROTEIN"/>
    <property type="match status" value="1"/>
</dbReference>
<evidence type="ECO:0000256" key="5">
    <source>
        <dbReference type="ARBA" id="ARBA00023136"/>
    </source>
</evidence>
<keyword evidence="4 7" id="KW-1133">Transmembrane helix</keyword>
<feature type="binding site" evidence="6">
    <location>
        <position position="313"/>
    </location>
    <ligand>
        <name>Zn(2+)</name>
        <dbReference type="ChEBI" id="CHEBI:29105"/>
    </ligand>
</feature>
<comment type="similarity">
    <text evidence="2">Belongs to the ADIPOR family.</text>
</comment>
<keyword evidence="9" id="KW-1185">Reference proteome</keyword>
<evidence type="ECO:0000256" key="4">
    <source>
        <dbReference type="ARBA" id="ARBA00022989"/>
    </source>
</evidence>
<proteinExistence type="inferred from homology"/>
<keyword evidence="3 7" id="KW-0812">Transmembrane</keyword>
<feature type="transmembrane region" description="Helical" evidence="7">
    <location>
        <begin position="87"/>
        <end position="107"/>
    </location>
</feature>
<dbReference type="Pfam" id="PF03006">
    <property type="entry name" value="HlyIII"/>
    <property type="match status" value="1"/>
</dbReference>
<dbReference type="Proteomes" id="UP001392437">
    <property type="component" value="Unassembled WGS sequence"/>
</dbReference>
<feature type="transmembrane region" description="Helical" evidence="7">
    <location>
        <begin position="210"/>
        <end position="229"/>
    </location>
</feature>
<feature type="transmembrane region" description="Helical" evidence="7">
    <location>
        <begin position="315"/>
        <end position="335"/>
    </location>
</feature>
<dbReference type="GO" id="GO:0016020">
    <property type="term" value="C:membrane"/>
    <property type="evidence" value="ECO:0007669"/>
    <property type="project" value="UniProtKB-SubCell"/>
</dbReference>
<dbReference type="InterPro" id="IPR004254">
    <property type="entry name" value="AdipoR/HlyIII-related"/>
</dbReference>
<evidence type="ECO:0000256" key="7">
    <source>
        <dbReference type="SAM" id="Phobius"/>
    </source>
</evidence>
<accession>A0AAW0QCE0</accession>
<feature type="transmembrane region" description="Helical" evidence="7">
    <location>
        <begin position="119"/>
        <end position="143"/>
    </location>
</feature>
<feature type="transmembrane region" description="Helical" evidence="7">
    <location>
        <begin position="241"/>
        <end position="263"/>
    </location>
</feature>
<reference evidence="8 9" key="1">
    <citation type="submission" date="2023-01" db="EMBL/GenBank/DDBJ databases">
        <title>Analysis of 21 Apiospora genomes using comparative genomics revels a genus with tremendous synthesis potential of carbohydrate active enzymes and secondary metabolites.</title>
        <authorList>
            <person name="Sorensen T."/>
        </authorList>
    </citation>
    <scope>NUCLEOTIDE SEQUENCE [LARGE SCALE GENOMIC DNA]</scope>
    <source>
        <strain evidence="8 9">CBS 117206</strain>
    </source>
</reference>
<dbReference type="GO" id="GO:0038023">
    <property type="term" value="F:signaling receptor activity"/>
    <property type="evidence" value="ECO:0007669"/>
    <property type="project" value="TreeGrafter"/>
</dbReference>
<evidence type="ECO:0000313" key="9">
    <source>
        <dbReference type="Proteomes" id="UP001392437"/>
    </source>
</evidence>
<evidence type="ECO:0000256" key="2">
    <source>
        <dbReference type="ARBA" id="ARBA00007018"/>
    </source>
</evidence>
<sequence>MAQQQAGKKSPKSKKVREGGRGLLLEWDAISPWRQEGSEHIRTGYRFVVDCPVASCHALANFKGSRRETASWEDCLWSWTYLHNETVSIFSHIVGALLFLSLPYHIFSTEIPPRYTVATLADIVVCSIYFGGVAVCFTLSTIFHTFMSHSPTVYARGMQLDFQGILLLMWGSTVPLAHYSFGEPPCRGGGGGGGGNHLHTALSSSSSTAMTMYGLATTILAGLCSLATFHPGIGGPRLGHARAVLFAAFGLGSFLVPVGHGIWTYGWAEESRRVGLPWIGLTVACNGFGVLVYAFKLPEKWFPKVFDLFGASHQIMHVMVVFAALAYSQAVLAAFDYRHSEGSPVGC</sequence>
<comment type="subcellular location">
    <subcellularLocation>
        <location evidence="1">Membrane</location>
        <topology evidence="1">Multi-pass membrane protein</topology>
    </subcellularLocation>
</comment>
<keyword evidence="6" id="KW-0479">Metal-binding</keyword>
<dbReference type="EMBL" id="JAQQWP010000010">
    <property type="protein sequence ID" value="KAK8096981.1"/>
    <property type="molecule type" value="Genomic_DNA"/>
</dbReference>
<evidence type="ECO:0000256" key="6">
    <source>
        <dbReference type="PIRSR" id="PIRSR604254-1"/>
    </source>
</evidence>
<evidence type="ECO:0000313" key="8">
    <source>
        <dbReference type="EMBL" id="KAK8096981.1"/>
    </source>
</evidence>
<gene>
    <name evidence="8" type="ORF">PG999_012925</name>
</gene>
<evidence type="ECO:0008006" key="10">
    <source>
        <dbReference type="Google" id="ProtNLM"/>
    </source>
</evidence>
<organism evidence="8 9">
    <name type="scientific">Apiospora kogelbergensis</name>
    <dbReference type="NCBI Taxonomy" id="1337665"/>
    <lineage>
        <taxon>Eukaryota</taxon>
        <taxon>Fungi</taxon>
        <taxon>Dikarya</taxon>
        <taxon>Ascomycota</taxon>
        <taxon>Pezizomycotina</taxon>
        <taxon>Sordariomycetes</taxon>
        <taxon>Xylariomycetidae</taxon>
        <taxon>Amphisphaeriales</taxon>
        <taxon>Apiosporaceae</taxon>
        <taxon>Apiospora</taxon>
    </lineage>
</organism>
<evidence type="ECO:0000256" key="1">
    <source>
        <dbReference type="ARBA" id="ARBA00004141"/>
    </source>
</evidence>
<keyword evidence="5 7" id="KW-0472">Membrane</keyword>
<dbReference type="GO" id="GO:0006882">
    <property type="term" value="P:intracellular zinc ion homeostasis"/>
    <property type="evidence" value="ECO:0007669"/>
    <property type="project" value="TreeGrafter"/>
</dbReference>
<dbReference type="PANTHER" id="PTHR20855">
    <property type="entry name" value="ADIPOR/PROGESTIN RECEPTOR-RELATED"/>
    <property type="match status" value="1"/>
</dbReference>